<dbReference type="Gene3D" id="3.40.50.1820">
    <property type="entry name" value="alpha/beta hydrolase"/>
    <property type="match status" value="2"/>
</dbReference>
<dbReference type="Gene3D" id="6.10.250.940">
    <property type="match status" value="1"/>
</dbReference>
<dbReference type="FunFam" id="3.40.50.11320:FF:000002">
    <property type="entry name" value="Carboxypeptidase"/>
    <property type="match status" value="1"/>
</dbReference>
<evidence type="ECO:0000256" key="3">
    <source>
        <dbReference type="ARBA" id="ARBA00023157"/>
    </source>
</evidence>
<accession>A0A6V7NRD2</accession>
<evidence type="ECO:0000256" key="4">
    <source>
        <dbReference type="ARBA" id="ARBA00023180"/>
    </source>
</evidence>
<sequence>MSMLLCSFFFCLLFTSAPLAASRALNDVDVAVKILDEQEADRVEGLPGQPAVGFEHYAGYVTVNAAHGRAFFYWFFEAAQNHTHKPLVLWLNGEANILFVESPFNVGFSYTNTSTDVAHLLSDEATAIDNYNFLVNWFKKFPQYKSHDFYIAGESYAGHYIPQLAEKIFDANKHISKEDYINFKGFMVGNGLMDDQTDQKGLAEYAWVNGIIPDWVYSDVLDYCNNFDNESDSDSVVCSLGMSEIYDCYNPINIYNIHSPGPSNRPRAGVDPCDDSYTVAYLNRPDVQKALHANVTNIPYSWDLCNNDYPNWQVAPASVLPIIRKLVDGGIRIWVYSGVEDGRIPVSSTRYTMEKLNLTITQDWQPWYSNSQVGGSNIVYKGGLTHVTVRDAGHMVPMDSPTVARKLFAHFLANKQLPANPPN</sequence>
<evidence type="ECO:0000256" key="2">
    <source>
        <dbReference type="ARBA" id="ARBA00022729"/>
    </source>
</evidence>
<dbReference type="GO" id="GO:0005773">
    <property type="term" value="C:vacuole"/>
    <property type="evidence" value="ECO:0007669"/>
    <property type="project" value="TreeGrafter"/>
</dbReference>
<dbReference type="PANTHER" id="PTHR11802:SF31">
    <property type="entry name" value="SERINE CARBOXYPEPTIDASE-LIKE 34"/>
    <property type="match status" value="1"/>
</dbReference>
<keyword evidence="3" id="KW-1015">Disulfide bond</keyword>
<dbReference type="Pfam" id="PF00450">
    <property type="entry name" value="Peptidase_S10"/>
    <property type="match status" value="2"/>
</dbReference>
<dbReference type="EC" id="3.4.16.-" evidence="5"/>
<keyword evidence="5" id="KW-0645">Protease</keyword>
<dbReference type="EMBL" id="LR862141">
    <property type="protein sequence ID" value="CAD1821115.1"/>
    <property type="molecule type" value="Genomic_DNA"/>
</dbReference>
<keyword evidence="4" id="KW-0325">Glycoprotein</keyword>
<keyword evidence="5" id="KW-0121">Carboxypeptidase</keyword>
<dbReference type="AlphaFoldDB" id="A0A6V7NRD2"/>
<dbReference type="PROSITE" id="PS00560">
    <property type="entry name" value="CARBOXYPEPT_SER_HIS"/>
    <property type="match status" value="1"/>
</dbReference>
<dbReference type="PANTHER" id="PTHR11802">
    <property type="entry name" value="SERINE PROTEASE FAMILY S10 SERINE CARBOXYPEPTIDASE"/>
    <property type="match status" value="1"/>
</dbReference>
<evidence type="ECO:0000313" key="6">
    <source>
        <dbReference type="EMBL" id="CAD1821115.1"/>
    </source>
</evidence>
<dbReference type="SUPFAM" id="SSF53474">
    <property type="entry name" value="alpha/beta-Hydrolases"/>
    <property type="match status" value="1"/>
</dbReference>
<evidence type="ECO:0000256" key="1">
    <source>
        <dbReference type="ARBA" id="ARBA00009431"/>
    </source>
</evidence>
<keyword evidence="2 5" id="KW-0732">Signal</keyword>
<name>A0A6V7NRD2_ANACO</name>
<keyword evidence="5" id="KW-0378">Hydrolase</keyword>
<dbReference type="PRINTS" id="PR00724">
    <property type="entry name" value="CRBOXYPTASEC"/>
</dbReference>
<proteinExistence type="inferred from homology"/>
<reference evidence="6" key="1">
    <citation type="submission" date="2020-07" db="EMBL/GenBank/DDBJ databases">
        <authorList>
            <person name="Lin J."/>
        </authorList>
    </citation>
    <scope>NUCLEOTIDE SEQUENCE</scope>
</reference>
<feature type="chain" id="PRO_5028519138" description="Carboxypeptidase" evidence="5">
    <location>
        <begin position="25"/>
        <end position="423"/>
    </location>
</feature>
<dbReference type="GO" id="GO:0006508">
    <property type="term" value="P:proteolysis"/>
    <property type="evidence" value="ECO:0007669"/>
    <property type="project" value="UniProtKB-KW"/>
</dbReference>
<feature type="signal peptide" evidence="5">
    <location>
        <begin position="1"/>
        <end position="24"/>
    </location>
</feature>
<dbReference type="Gene3D" id="3.40.50.11320">
    <property type="match status" value="1"/>
</dbReference>
<evidence type="ECO:0000256" key="5">
    <source>
        <dbReference type="RuleBase" id="RU361156"/>
    </source>
</evidence>
<dbReference type="InterPro" id="IPR029058">
    <property type="entry name" value="AB_hydrolase_fold"/>
</dbReference>
<dbReference type="InterPro" id="IPR018202">
    <property type="entry name" value="Ser_caboxypep_ser_AS"/>
</dbReference>
<dbReference type="PROSITE" id="PS00131">
    <property type="entry name" value="CARBOXYPEPT_SER_SER"/>
    <property type="match status" value="1"/>
</dbReference>
<dbReference type="InterPro" id="IPR033124">
    <property type="entry name" value="Ser_caboxypep_his_AS"/>
</dbReference>
<organism evidence="6">
    <name type="scientific">Ananas comosus var. bracteatus</name>
    <name type="common">red pineapple</name>
    <dbReference type="NCBI Taxonomy" id="296719"/>
    <lineage>
        <taxon>Eukaryota</taxon>
        <taxon>Viridiplantae</taxon>
        <taxon>Streptophyta</taxon>
        <taxon>Embryophyta</taxon>
        <taxon>Tracheophyta</taxon>
        <taxon>Spermatophyta</taxon>
        <taxon>Magnoliopsida</taxon>
        <taxon>Liliopsida</taxon>
        <taxon>Poales</taxon>
        <taxon>Bromeliaceae</taxon>
        <taxon>Bromelioideae</taxon>
        <taxon>Ananas</taxon>
    </lineage>
</organism>
<dbReference type="InterPro" id="IPR001563">
    <property type="entry name" value="Peptidase_S10"/>
</dbReference>
<comment type="similarity">
    <text evidence="1 5">Belongs to the peptidase S10 family.</text>
</comment>
<dbReference type="GO" id="GO:0004185">
    <property type="term" value="F:serine-type carboxypeptidase activity"/>
    <property type="evidence" value="ECO:0007669"/>
    <property type="project" value="UniProtKB-UniRule"/>
</dbReference>
<gene>
    <name evidence="6" type="ORF">CB5_LOCUS4326</name>
</gene>
<protein>
    <recommendedName>
        <fullName evidence="5">Carboxypeptidase</fullName>
        <ecNumber evidence="5">3.4.16.-</ecNumber>
    </recommendedName>
</protein>